<dbReference type="GeneID" id="9926480"/>
<dbReference type="KEGG" id="vg:9926480"/>
<dbReference type="Proteomes" id="UP000008731">
    <property type="component" value="Segment"/>
</dbReference>
<reference evidence="1 2" key="1">
    <citation type="journal article" date="2010" name="Virol. J.">
        <title>Genomes of the T4-related bacteriophages as windows on microbial genome evolution.</title>
        <authorList>
            <person name="Petrov V.M."/>
            <person name="Ratnayaka S."/>
            <person name="Nolan J.M."/>
            <person name="Miller E.S."/>
            <person name="Karam J.D."/>
        </authorList>
    </citation>
    <scope>NUCLEOTIDE SEQUENCE [LARGE SCALE GENOMIC DNA]</scope>
</reference>
<evidence type="ECO:0000313" key="2">
    <source>
        <dbReference type="Proteomes" id="UP000008731"/>
    </source>
</evidence>
<sequence length="102" mass="11474">MIIRAVKKPVKIHAVIWNGSLESFYEVSTFVNGGDIHKGKIPDFWKENGKHALFKGGFKITTLEGVMSATLGDYIIKGVNGEFYPCKPDIFEKTYHIVNNVE</sequence>
<name>E5EPI0_9CAUD</name>
<protein>
    <submittedName>
        <fullName evidence="1">Uncharacterized protein</fullName>
    </submittedName>
</protein>
<accession>E5EPI0</accession>
<dbReference type="EMBL" id="HM004124">
    <property type="protein sequence ID" value="ADG59946.1"/>
    <property type="molecule type" value="Genomic_DNA"/>
</dbReference>
<dbReference type="OrthoDB" id="21770at10239"/>
<dbReference type="RefSeq" id="YP_004010183.1">
    <property type="nucleotide sequence ID" value="NC_014663.1"/>
</dbReference>
<proteinExistence type="predicted"/>
<keyword evidence="2" id="KW-1185">Reference proteome</keyword>
<evidence type="ECO:0000313" key="1">
    <source>
        <dbReference type="EMBL" id="ADG59946.1"/>
    </source>
</evidence>
<organism evidence="1 2">
    <name type="scientific">Acinetobacter phage Acj9</name>
    <dbReference type="NCBI Taxonomy" id="760939"/>
    <lineage>
        <taxon>Viruses</taxon>
        <taxon>Duplodnaviria</taxon>
        <taxon>Heunggongvirae</taxon>
        <taxon>Uroviricota</taxon>
        <taxon>Caudoviricetes</taxon>
        <taxon>Pantevenvirales</taxon>
        <taxon>Straboviridae</taxon>
        <taxon>Twarogvirinae</taxon>
        <taxon>Acajnonavirus</taxon>
        <taxon>Acajnonavirus acj9</taxon>
    </lineage>
</organism>
<gene>
    <name evidence="1" type="ORF">Acj9p046</name>
</gene>